<evidence type="ECO:0000313" key="12">
    <source>
        <dbReference type="Proteomes" id="UP001296104"/>
    </source>
</evidence>
<reference evidence="11" key="1">
    <citation type="submission" date="2023-11" db="EMBL/GenBank/DDBJ databases">
        <authorList>
            <person name="Alioto T."/>
            <person name="Alioto T."/>
            <person name="Gomez Garrido J."/>
        </authorList>
    </citation>
    <scope>NUCLEOTIDE SEQUENCE</scope>
</reference>
<evidence type="ECO:0000256" key="9">
    <source>
        <dbReference type="SAM" id="MobiDB-lite"/>
    </source>
</evidence>
<proteinExistence type="inferred from homology"/>
<keyword evidence="12" id="KW-1185">Reference proteome</keyword>
<comment type="similarity">
    <text evidence="2">Belongs to the SYS1 family.</text>
</comment>
<comment type="subcellular location">
    <subcellularLocation>
        <location evidence="1">Golgi apparatus membrane</location>
        <topology evidence="1">Multi-pass membrane protein</topology>
    </subcellularLocation>
</comment>
<evidence type="ECO:0000256" key="1">
    <source>
        <dbReference type="ARBA" id="ARBA00004653"/>
    </source>
</evidence>
<evidence type="ECO:0000256" key="2">
    <source>
        <dbReference type="ARBA" id="ARBA00008160"/>
    </source>
</evidence>
<dbReference type="EMBL" id="CAVMBE010000150">
    <property type="protein sequence ID" value="CAK4034925.1"/>
    <property type="molecule type" value="Genomic_DNA"/>
</dbReference>
<evidence type="ECO:0000256" key="5">
    <source>
        <dbReference type="ARBA" id="ARBA00022927"/>
    </source>
</evidence>
<keyword evidence="5" id="KW-0653">Protein transport</keyword>
<dbReference type="GO" id="GO:0005829">
    <property type="term" value="C:cytosol"/>
    <property type="evidence" value="ECO:0007669"/>
    <property type="project" value="GOC"/>
</dbReference>
<evidence type="ECO:0000313" key="11">
    <source>
        <dbReference type="EMBL" id="CAK4034925.1"/>
    </source>
</evidence>
<keyword evidence="3" id="KW-0813">Transport</keyword>
<feature type="transmembrane region" description="Helical" evidence="10">
    <location>
        <begin position="124"/>
        <end position="144"/>
    </location>
</feature>
<organism evidence="11 12">
    <name type="scientific">Lecanosticta acicola</name>
    <dbReference type="NCBI Taxonomy" id="111012"/>
    <lineage>
        <taxon>Eukaryota</taxon>
        <taxon>Fungi</taxon>
        <taxon>Dikarya</taxon>
        <taxon>Ascomycota</taxon>
        <taxon>Pezizomycotina</taxon>
        <taxon>Dothideomycetes</taxon>
        <taxon>Dothideomycetidae</taxon>
        <taxon>Mycosphaerellales</taxon>
        <taxon>Mycosphaerellaceae</taxon>
        <taxon>Lecanosticta</taxon>
    </lineage>
</organism>
<keyword evidence="6 10" id="KW-1133">Transmembrane helix</keyword>
<dbReference type="PANTHER" id="PTHR12952">
    <property type="entry name" value="SYS1"/>
    <property type="match status" value="1"/>
</dbReference>
<feature type="region of interest" description="Disordered" evidence="9">
    <location>
        <begin position="157"/>
        <end position="209"/>
    </location>
</feature>
<protein>
    <submittedName>
        <fullName evidence="11">Related to multi copy suppressor SYS1</fullName>
    </submittedName>
</protein>
<accession>A0AAI8Z9G6</accession>
<dbReference type="GO" id="GO:0000139">
    <property type="term" value="C:Golgi membrane"/>
    <property type="evidence" value="ECO:0007669"/>
    <property type="project" value="UniProtKB-SubCell"/>
</dbReference>
<evidence type="ECO:0000256" key="3">
    <source>
        <dbReference type="ARBA" id="ARBA00022448"/>
    </source>
</evidence>
<sequence length="209" mass="23006">MPRRRRPPRPGALADLAPLRILTQMFLLQMFYYGVAVVLIIFTTFVAGKHPEPGMFFDWRNVRGDVTTGWTLGLCWMLDSLITVIPILLLIARSKLVPDFALTIHFINLIVTSLYTHAIPNTAAWWILQILSAGLMISLGMWACQWRELRPMIFGGGSKQQGTSPSAQDGHSPETGEEAGFTMGSARGGPGRDGAGTYEMVGMAPREEG</sequence>
<evidence type="ECO:0000256" key="10">
    <source>
        <dbReference type="SAM" id="Phobius"/>
    </source>
</evidence>
<dbReference type="GO" id="GO:0034067">
    <property type="term" value="P:protein localization to Golgi apparatus"/>
    <property type="evidence" value="ECO:0007669"/>
    <property type="project" value="TreeGrafter"/>
</dbReference>
<evidence type="ECO:0000256" key="6">
    <source>
        <dbReference type="ARBA" id="ARBA00022989"/>
    </source>
</evidence>
<name>A0AAI8Z9G6_9PEZI</name>
<dbReference type="GO" id="GO:0006895">
    <property type="term" value="P:Golgi to endosome transport"/>
    <property type="evidence" value="ECO:0007669"/>
    <property type="project" value="TreeGrafter"/>
</dbReference>
<keyword evidence="7" id="KW-0333">Golgi apparatus</keyword>
<keyword evidence="8 10" id="KW-0472">Membrane</keyword>
<evidence type="ECO:0000256" key="7">
    <source>
        <dbReference type="ARBA" id="ARBA00023034"/>
    </source>
</evidence>
<dbReference type="Proteomes" id="UP001296104">
    <property type="component" value="Unassembled WGS sequence"/>
</dbReference>
<gene>
    <name evidence="11" type="ORF">LECACI_7A010083</name>
</gene>
<dbReference type="GO" id="GO:0005802">
    <property type="term" value="C:trans-Golgi network"/>
    <property type="evidence" value="ECO:0007669"/>
    <property type="project" value="TreeGrafter"/>
</dbReference>
<comment type="caution">
    <text evidence="11">The sequence shown here is derived from an EMBL/GenBank/DDBJ whole genome shotgun (WGS) entry which is preliminary data.</text>
</comment>
<dbReference type="GO" id="GO:0043001">
    <property type="term" value="P:Golgi to plasma membrane protein transport"/>
    <property type="evidence" value="ECO:0007669"/>
    <property type="project" value="TreeGrafter"/>
</dbReference>
<keyword evidence="4 10" id="KW-0812">Transmembrane</keyword>
<dbReference type="PANTHER" id="PTHR12952:SF0">
    <property type="entry name" value="PROTEIN SYS1 HOMOLOG"/>
    <property type="match status" value="1"/>
</dbReference>
<evidence type="ECO:0000256" key="4">
    <source>
        <dbReference type="ARBA" id="ARBA00022692"/>
    </source>
</evidence>
<feature type="transmembrane region" description="Helical" evidence="10">
    <location>
        <begin position="30"/>
        <end position="48"/>
    </location>
</feature>
<dbReference type="AlphaFoldDB" id="A0AAI8Z9G6"/>
<feature type="transmembrane region" description="Helical" evidence="10">
    <location>
        <begin position="99"/>
        <end position="118"/>
    </location>
</feature>
<feature type="transmembrane region" description="Helical" evidence="10">
    <location>
        <begin position="68"/>
        <end position="92"/>
    </location>
</feature>
<dbReference type="InterPro" id="IPR019185">
    <property type="entry name" value="Integral_membrane_SYS1-rel"/>
</dbReference>
<evidence type="ECO:0000256" key="8">
    <source>
        <dbReference type="ARBA" id="ARBA00023136"/>
    </source>
</evidence>
<feature type="compositionally biased region" description="Polar residues" evidence="9">
    <location>
        <begin position="160"/>
        <end position="169"/>
    </location>
</feature>
<dbReference type="Pfam" id="PF09801">
    <property type="entry name" value="SYS1"/>
    <property type="match status" value="1"/>
</dbReference>